<dbReference type="AlphaFoldDB" id="A0A7G5EH42"/>
<dbReference type="RefSeq" id="WP_182327869.1">
    <property type="nucleotide sequence ID" value="NZ_CP058554.1"/>
</dbReference>
<dbReference type="SUPFAM" id="SSF88946">
    <property type="entry name" value="Sigma2 domain of RNA polymerase sigma factors"/>
    <property type="match status" value="1"/>
</dbReference>
<keyword evidence="8" id="KW-1185">Reference proteome</keyword>
<dbReference type="GO" id="GO:0003677">
    <property type="term" value="F:DNA binding"/>
    <property type="evidence" value="ECO:0007669"/>
    <property type="project" value="InterPro"/>
</dbReference>
<dbReference type="InterPro" id="IPR039425">
    <property type="entry name" value="RNA_pol_sigma-70-like"/>
</dbReference>
<dbReference type="PANTHER" id="PTHR43133:SF63">
    <property type="entry name" value="RNA POLYMERASE SIGMA FACTOR FECI-RELATED"/>
    <property type="match status" value="1"/>
</dbReference>
<dbReference type="NCBIfam" id="NF009180">
    <property type="entry name" value="PRK12528.1"/>
    <property type="match status" value="1"/>
</dbReference>
<feature type="domain" description="RNA polymerase sigma factor 70 region 4 type 2" evidence="6">
    <location>
        <begin position="114"/>
        <end position="162"/>
    </location>
</feature>
<sequence length="172" mass="19367">MSQDASAHPGVRQEVSTLYRDHHSWLRAWLRRKLGDAHHAADLAHDIFLRLLLRDEPVAAQEPRAFLTTAAKHALLNHYRRQRLEQAYLEALAQAPAVMAMSPEERALLLEALDEIDRMLDQLPAPVRQAFLMAQLEGMPQLEIAAALGVSLSTVKRYIVQAGMQCYFAVHG</sequence>
<protein>
    <submittedName>
        <fullName evidence="7">Sigma-70 family RNA polymerase sigma factor</fullName>
    </submittedName>
</protein>
<evidence type="ECO:0000313" key="8">
    <source>
        <dbReference type="Proteomes" id="UP000515240"/>
    </source>
</evidence>
<feature type="domain" description="RNA polymerase sigma-70 region 2" evidence="5">
    <location>
        <begin position="18"/>
        <end position="83"/>
    </location>
</feature>
<dbReference type="InterPro" id="IPR013249">
    <property type="entry name" value="RNA_pol_sigma70_r4_t2"/>
</dbReference>
<proteinExistence type="inferred from homology"/>
<dbReference type="InterPro" id="IPR036388">
    <property type="entry name" value="WH-like_DNA-bd_sf"/>
</dbReference>
<dbReference type="CDD" id="cd06171">
    <property type="entry name" value="Sigma70_r4"/>
    <property type="match status" value="1"/>
</dbReference>
<keyword evidence="4" id="KW-0804">Transcription</keyword>
<keyword evidence="3" id="KW-0731">Sigma factor</keyword>
<evidence type="ECO:0000313" key="7">
    <source>
        <dbReference type="EMBL" id="QMV73317.1"/>
    </source>
</evidence>
<accession>A0A7G5EH42</accession>
<evidence type="ECO:0000256" key="1">
    <source>
        <dbReference type="ARBA" id="ARBA00010641"/>
    </source>
</evidence>
<dbReference type="InterPro" id="IPR013324">
    <property type="entry name" value="RNA_pol_sigma_r3/r4-like"/>
</dbReference>
<name>A0A7G5EH42_9BURK</name>
<dbReference type="GO" id="GO:0006352">
    <property type="term" value="P:DNA-templated transcription initiation"/>
    <property type="evidence" value="ECO:0007669"/>
    <property type="project" value="InterPro"/>
</dbReference>
<dbReference type="Gene3D" id="1.10.10.10">
    <property type="entry name" value="Winged helix-like DNA-binding domain superfamily/Winged helix DNA-binding domain"/>
    <property type="match status" value="1"/>
</dbReference>
<dbReference type="GO" id="GO:0016987">
    <property type="term" value="F:sigma factor activity"/>
    <property type="evidence" value="ECO:0007669"/>
    <property type="project" value="UniProtKB-KW"/>
</dbReference>
<keyword evidence="2" id="KW-0805">Transcription regulation</keyword>
<organism evidence="7 8">
    <name type="scientific">Comamonas piscis</name>
    <dbReference type="NCBI Taxonomy" id="1562974"/>
    <lineage>
        <taxon>Bacteria</taxon>
        <taxon>Pseudomonadati</taxon>
        <taxon>Pseudomonadota</taxon>
        <taxon>Betaproteobacteria</taxon>
        <taxon>Burkholderiales</taxon>
        <taxon>Comamonadaceae</taxon>
        <taxon>Comamonas</taxon>
    </lineage>
</organism>
<dbReference type="Pfam" id="PF08281">
    <property type="entry name" value="Sigma70_r4_2"/>
    <property type="match status" value="1"/>
</dbReference>
<evidence type="ECO:0000256" key="2">
    <source>
        <dbReference type="ARBA" id="ARBA00023015"/>
    </source>
</evidence>
<dbReference type="EMBL" id="CP058554">
    <property type="protein sequence ID" value="QMV73317.1"/>
    <property type="molecule type" value="Genomic_DNA"/>
</dbReference>
<dbReference type="Pfam" id="PF04542">
    <property type="entry name" value="Sigma70_r2"/>
    <property type="match status" value="1"/>
</dbReference>
<dbReference type="InterPro" id="IPR007627">
    <property type="entry name" value="RNA_pol_sigma70_r2"/>
</dbReference>
<evidence type="ECO:0000259" key="6">
    <source>
        <dbReference type="Pfam" id="PF08281"/>
    </source>
</evidence>
<dbReference type="SUPFAM" id="SSF88659">
    <property type="entry name" value="Sigma3 and sigma4 domains of RNA polymerase sigma factors"/>
    <property type="match status" value="1"/>
</dbReference>
<evidence type="ECO:0000259" key="5">
    <source>
        <dbReference type="Pfam" id="PF04542"/>
    </source>
</evidence>
<comment type="similarity">
    <text evidence="1">Belongs to the sigma-70 factor family. ECF subfamily.</text>
</comment>
<dbReference type="KEGG" id="cpis:HS961_11020"/>
<dbReference type="InterPro" id="IPR013325">
    <property type="entry name" value="RNA_pol_sigma_r2"/>
</dbReference>
<dbReference type="NCBIfam" id="TIGR02937">
    <property type="entry name" value="sigma70-ECF"/>
    <property type="match status" value="1"/>
</dbReference>
<dbReference type="InterPro" id="IPR014284">
    <property type="entry name" value="RNA_pol_sigma-70_dom"/>
</dbReference>
<dbReference type="Proteomes" id="UP000515240">
    <property type="component" value="Chromosome"/>
</dbReference>
<evidence type="ECO:0000256" key="3">
    <source>
        <dbReference type="ARBA" id="ARBA00023082"/>
    </source>
</evidence>
<dbReference type="Gene3D" id="1.10.1740.10">
    <property type="match status" value="1"/>
</dbReference>
<evidence type="ECO:0000256" key="4">
    <source>
        <dbReference type="ARBA" id="ARBA00023163"/>
    </source>
</evidence>
<reference evidence="7 8" key="1">
    <citation type="journal article" date="2020" name="G3 (Bethesda)">
        <title>CeMbio - The Caenorhabditis elegans Microbiome Resource.</title>
        <authorList>
            <person name="Dirksen P."/>
            <person name="Assie A."/>
            <person name="Zimmermann J."/>
            <person name="Zhang F."/>
            <person name="Tietje A.M."/>
            <person name="Marsh S.A."/>
            <person name="Felix M.A."/>
            <person name="Shapira M."/>
            <person name="Kaleta C."/>
            <person name="Schulenburg H."/>
            <person name="Samuel B."/>
        </authorList>
    </citation>
    <scope>NUCLEOTIDE SEQUENCE [LARGE SCALE GENOMIC DNA]</scope>
    <source>
        <strain evidence="7 8">BIGb0172</strain>
    </source>
</reference>
<gene>
    <name evidence="7" type="ORF">HS961_11020</name>
</gene>
<dbReference type="PANTHER" id="PTHR43133">
    <property type="entry name" value="RNA POLYMERASE ECF-TYPE SIGMA FACTO"/>
    <property type="match status" value="1"/>
</dbReference>